<dbReference type="InterPro" id="IPR009282">
    <property type="entry name" value="DUF937"/>
</dbReference>
<sequence>MSGLLDNVLGTLMQDQATEKMASKFGVEKSQAQSALATALPIIMQAMKRNASTPEGERALENALQKDHSPSILENITDYLEQPNTSEGSKILDHVLGGKRSTVEQFVSKDSGISSGIVDKLLSAAAPVIMGALAGKKQNSNTNVGNILDSITGEMHTRTSSKEQTIIEKLLDQDNDGSIMDDVADIGKSLLGNMFKK</sequence>
<dbReference type="OrthoDB" id="708105at2"/>
<protein>
    <submittedName>
        <fullName evidence="1">Uncharacterized protein DUF937</fullName>
    </submittedName>
</protein>
<organism evidence="1 2">
    <name type="scientific">Balneicella halophila</name>
    <dbReference type="NCBI Taxonomy" id="1537566"/>
    <lineage>
        <taxon>Bacteria</taxon>
        <taxon>Pseudomonadati</taxon>
        <taxon>Bacteroidota</taxon>
        <taxon>Bacteroidia</taxon>
        <taxon>Bacteroidales</taxon>
        <taxon>Balneicellaceae</taxon>
        <taxon>Balneicella</taxon>
    </lineage>
</organism>
<keyword evidence="2" id="KW-1185">Reference proteome</keyword>
<dbReference type="SUPFAM" id="SSF140804">
    <property type="entry name" value="YidB-like"/>
    <property type="match status" value="1"/>
</dbReference>
<dbReference type="Pfam" id="PF06078">
    <property type="entry name" value="DUF937"/>
    <property type="match status" value="1"/>
</dbReference>
<dbReference type="InterPro" id="IPR027405">
    <property type="entry name" value="YidB-like"/>
</dbReference>
<reference evidence="1 2" key="1">
    <citation type="submission" date="2018-05" db="EMBL/GenBank/DDBJ databases">
        <title>Genomic Encyclopedia of Type Strains, Phase IV (KMG-IV): sequencing the most valuable type-strain genomes for metagenomic binning, comparative biology and taxonomic classification.</title>
        <authorList>
            <person name="Goeker M."/>
        </authorList>
    </citation>
    <scope>NUCLEOTIDE SEQUENCE [LARGE SCALE GENOMIC DNA]</scope>
    <source>
        <strain evidence="1 2">DSM 28579</strain>
    </source>
</reference>
<dbReference type="Gene3D" id="1.10.10.690">
    <property type="entry name" value="YidB-like"/>
    <property type="match status" value="1"/>
</dbReference>
<evidence type="ECO:0000313" key="2">
    <source>
        <dbReference type="Proteomes" id="UP000251835"/>
    </source>
</evidence>
<dbReference type="RefSeq" id="WP_116495745.1">
    <property type="nucleotide sequence ID" value="NZ_QENZ01000003.1"/>
</dbReference>
<accession>A0A7L4UR27</accession>
<comment type="caution">
    <text evidence="1">The sequence shown here is derived from an EMBL/GenBank/DDBJ whole genome shotgun (WGS) entry which is preliminary data.</text>
</comment>
<name>A0A7L4UR27_BALHA</name>
<dbReference type="AlphaFoldDB" id="A0A7L4UR27"/>
<evidence type="ECO:0000313" key="1">
    <source>
        <dbReference type="EMBL" id="PVX52203.1"/>
    </source>
</evidence>
<proteinExistence type="predicted"/>
<dbReference type="Proteomes" id="UP000251835">
    <property type="component" value="Unassembled WGS sequence"/>
</dbReference>
<gene>
    <name evidence="1" type="ORF">C7377_0510</name>
</gene>
<dbReference type="EMBL" id="QENZ01000003">
    <property type="protein sequence ID" value="PVX52203.1"/>
    <property type="molecule type" value="Genomic_DNA"/>
</dbReference>